<comment type="similarity">
    <text evidence="4">Belongs to the beta-catenin family.</text>
</comment>
<evidence type="ECO:0000256" key="9">
    <source>
        <dbReference type="ARBA" id="ARBA00023242"/>
    </source>
</evidence>
<dbReference type="AlphaFoldDB" id="A0A672IW80"/>
<dbReference type="GO" id="GO:0005737">
    <property type="term" value="C:cytoplasm"/>
    <property type="evidence" value="ECO:0007669"/>
    <property type="project" value="UniProtKB-SubCell"/>
</dbReference>
<keyword evidence="6" id="KW-0677">Repeat</keyword>
<dbReference type="GO" id="GO:0005634">
    <property type="term" value="C:nucleus"/>
    <property type="evidence" value="ECO:0007669"/>
    <property type="project" value="UniProtKB-SubCell"/>
</dbReference>
<feature type="coiled-coil region" evidence="11">
    <location>
        <begin position="7"/>
        <end position="34"/>
    </location>
</feature>
<feature type="compositionally biased region" description="Low complexity" evidence="12">
    <location>
        <begin position="773"/>
        <end position="785"/>
    </location>
</feature>
<feature type="repeat" description="ARM" evidence="10">
    <location>
        <begin position="630"/>
        <end position="663"/>
    </location>
</feature>
<evidence type="ECO:0000256" key="11">
    <source>
        <dbReference type="SAM" id="Coils"/>
    </source>
</evidence>
<dbReference type="SUPFAM" id="SSF48371">
    <property type="entry name" value="ARM repeat"/>
    <property type="match status" value="1"/>
</dbReference>
<keyword evidence="14" id="KW-1185">Reference proteome</keyword>
<reference evidence="13" key="1">
    <citation type="submission" date="2019-06" db="EMBL/GenBank/DDBJ databases">
        <authorList>
            <consortium name="Wellcome Sanger Institute Data Sharing"/>
        </authorList>
    </citation>
    <scope>NUCLEOTIDE SEQUENCE [LARGE SCALE GENOMIC DNA]</scope>
</reference>
<dbReference type="Pfam" id="PF00514">
    <property type="entry name" value="Arm"/>
    <property type="match status" value="3"/>
</dbReference>
<keyword evidence="11" id="KW-0175">Coiled coil</keyword>
<dbReference type="GO" id="GO:0005912">
    <property type="term" value="C:adherens junction"/>
    <property type="evidence" value="ECO:0007669"/>
    <property type="project" value="UniProtKB-SubCell"/>
</dbReference>
<organism evidence="13 14">
    <name type="scientific">Salarias fasciatus</name>
    <name type="common">Jewelled blenny</name>
    <name type="synonym">Blennius fasciatus</name>
    <dbReference type="NCBI Taxonomy" id="181472"/>
    <lineage>
        <taxon>Eukaryota</taxon>
        <taxon>Metazoa</taxon>
        <taxon>Chordata</taxon>
        <taxon>Craniata</taxon>
        <taxon>Vertebrata</taxon>
        <taxon>Euteleostomi</taxon>
        <taxon>Actinopterygii</taxon>
        <taxon>Neopterygii</taxon>
        <taxon>Teleostei</taxon>
        <taxon>Neoteleostei</taxon>
        <taxon>Acanthomorphata</taxon>
        <taxon>Ovalentaria</taxon>
        <taxon>Blenniimorphae</taxon>
        <taxon>Blenniiformes</taxon>
        <taxon>Blennioidei</taxon>
        <taxon>Blenniidae</taxon>
        <taxon>Salariinae</taxon>
        <taxon>Salarias</taxon>
    </lineage>
</organism>
<feature type="region of interest" description="Disordered" evidence="12">
    <location>
        <begin position="68"/>
        <end position="95"/>
    </location>
</feature>
<evidence type="ECO:0000256" key="2">
    <source>
        <dbReference type="ARBA" id="ARBA00004496"/>
    </source>
</evidence>
<feature type="repeat" description="ARM" evidence="10">
    <location>
        <begin position="373"/>
        <end position="416"/>
    </location>
</feature>
<evidence type="ECO:0000256" key="3">
    <source>
        <dbReference type="ARBA" id="ARBA00004536"/>
    </source>
</evidence>
<gene>
    <name evidence="13" type="primary">LOC115404280</name>
</gene>
<evidence type="ECO:0000313" key="13">
    <source>
        <dbReference type="Ensembl" id="ENSSFAP00005045005.1"/>
    </source>
</evidence>
<dbReference type="Proteomes" id="UP000472267">
    <property type="component" value="Chromosome 2"/>
</dbReference>
<keyword evidence="8" id="KW-0965">Cell junction</keyword>
<keyword evidence="9" id="KW-0539">Nucleus</keyword>
<evidence type="ECO:0008006" key="15">
    <source>
        <dbReference type="Google" id="ProtNLM"/>
    </source>
</evidence>
<dbReference type="InterPro" id="IPR028435">
    <property type="entry name" value="Plakophilin/d_Catenin"/>
</dbReference>
<keyword evidence="7" id="KW-0130">Cell adhesion</keyword>
<accession>A0A672IW80</accession>
<protein>
    <recommendedName>
        <fullName evidence="15">Catenin delta 1</fullName>
    </recommendedName>
</protein>
<dbReference type="Ensembl" id="ENSSFAT00005046576.1">
    <property type="protein sequence ID" value="ENSSFAP00005045005.1"/>
    <property type="gene ID" value="ENSSFAG00005019677.1"/>
</dbReference>
<keyword evidence="5" id="KW-0963">Cytoplasm</keyword>
<sequence length="827" mass="91195">MEQCESAAALLESVREQEVQFEQLTRALEEERRRVVPLRLFVLGEGSNVWCVCSQYRMVDPAHGALDESYTPEDDSHEVHSVFSEEGTTRRMDNGVGMTMPGMGMYSATLDRPYRPPGGGDYPTATVPRNYHYGPVGGYDDYRGGPPSEAYTSLSRGSHMDDRYRFMDPYAAQPQVSRGMRGMGSAMDMRYGHGPYGLEDDQRSVGYDDYGMGPPPMHPGGYGTMPRLGAGPGGMDRRRLRSCEDTLDGDMGGVDPYAWGVPMTMERGSMASLDSTLRKAPPTSWRQPELPEVIAMLNYRLDPVKTNAAAFLQHLTFKNDKVKSEVRRLKGIPALVSLLDHPSKEVHHSACGALKNISYGRDPDNKIAIKNCDGVPALVRLLRKTRDQDLTDTITGTLWNLSSHDSVKMEIVDHALHALADEVIVPHSGWERGSNGGGGEESCKPRHLEWETALTNTAGCLRNVSSERSEARRKLRECSGLVDSLMYIVQSQINRKDVDNKLVENSVCLLRNLSYQVHREVPGCERYAETMPIGQGPAPAKGGCFGSRKGKGKKDGDDGSGDQVDIPKRTTPAKGFELLFQPEVVRVYTSLLRESKNPSVLEAAAGAVQNLCAGRWTYGRYIRATVRLEKGLPMMAELLAHGNDRVVRAMSGALRNLAIDNRNCELLGLHAVPHLVANLPGGQSQSGRTLSEETVVSVLSTLAEVLGNSLEAAKTLRASQGIERLVLINKDGKRSDREVRGAGQVLQLVWAHKELRRPLEKDGWKKTDFMVNLNPSNSTTNGPSSRANGTYEDSTTPLLDRGQCEEEKEALYPVKVLNAPILFIYFF</sequence>
<dbReference type="PANTHER" id="PTHR10372:SF6">
    <property type="entry name" value="CATENIN DELTA-1"/>
    <property type="match status" value="1"/>
</dbReference>
<dbReference type="GO" id="GO:0098609">
    <property type="term" value="P:cell-cell adhesion"/>
    <property type="evidence" value="ECO:0007669"/>
    <property type="project" value="InterPro"/>
</dbReference>
<dbReference type="PROSITE" id="PS50176">
    <property type="entry name" value="ARM_REPEAT"/>
    <property type="match status" value="3"/>
</dbReference>
<evidence type="ECO:0000256" key="10">
    <source>
        <dbReference type="PROSITE-ProRule" id="PRU00259"/>
    </source>
</evidence>
<dbReference type="Gene3D" id="1.25.10.10">
    <property type="entry name" value="Leucine-rich Repeat Variant"/>
    <property type="match status" value="1"/>
</dbReference>
<feature type="repeat" description="ARM" evidence="10">
    <location>
        <begin position="330"/>
        <end position="358"/>
    </location>
</feature>
<evidence type="ECO:0000256" key="1">
    <source>
        <dbReference type="ARBA" id="ARBA00004123"/>
    </source>
</evidence>
<evidence type="ECO:0000256" key="4">
    <source>
        <dbReference type="ARBA" id="ARBA00005462"/>
    </source>
</evidence>
<evidence type="ECO:0000256" key="5">
    <source>
        <dbReference type="ARBA" id="ARBA00022490"/>
    </source>
</evidence>
<dbReference type="InterPro" id="IPR016024">
    <property type="entry name" value="ARM-type_fold"/>
</dbReference>
<feature type="region of interest" description="Disordered" evidence="12">
    <location>
        <begin position="773"/>
        <end position="798"/>
    </location>
</feature>
<dbReference type="SMART" id="SM00185">
    <property type="entry name" value="ARM"/>
    <property type="match status" value="8"/>
</dbReference>
<dbReference type="InterPro" id="IPR000225">
    <property type="entry name" value="Armadillo"/>
</dbReference>
<evidence type="ECO:0000256" key="6">
    <source>
        <dbReference type="ARBA" id="ARBA00022737"/>
    </source>
</evidence>
<reference evidence="13" key="2">
    <citation type="submission" date="2025-08" db="UniProtKB">
        <authorList>
            <consortium name="Ensembl"/>
        </authorList>
    </citation>
    <scope>IDENTIFICATION</scope>
</reference>
<name>A0A672IW80_SALFA</name>
<evidence type="ECO:0000313" key="14">
    <source>
        <dbReference type="Proteomes" id="UP000472267"/>
    </source>
</evidence>
<comment type="subcellular location">
    <subcellularLocation>
        <location evidence="3">Cell junction</location>
        <location evidence="3">Adherens junction</location>
    </subcellularLocation>
    <subcellularLocation>
        <location evidence="2">Cytoplasm</location>
    </subcellularLocation>
    <subcellularLocation>
        <location evidence="1">Nucleus</location>
    </subcellularLocation>
</comment>
<dbReference type="FunFam" id="1.25.10.10:FF:000007">
    <property type="entry name" value="ARVCF, delta catenin family member"/>
    <property type="match status" value="1"/>
</dbReference>
<feature type="region of interest" description="Disordered" evidence="12">
    <location>
        <begin position="538"/>
        <end position="568"/>
    </location>
</feature>
<proteinExistence type="inferred from homology"/>
<reference evidence="13" key="3">
    <citation type="submission" date="2025-09" db="UniProtKB">
        <authorList>
            <consortium name="Ensembl"/>
        </authorList>
    </citation>
    <scope>IDENTIFICATION</scope>
</reference>
<evidence type="ECO:0000256" key="8">
    <source>
        <dbReference type="ARBA" id="ARBA00022949"/>
    </source>
</evidence>
<evidence type="ECO:0000256" key="7">
    <source>
        <dbReference type="ARBA" id="ARBA00022889"/>
    </source>
</evidence>
<evidence type="ECO:0000256" key="12">
    <source>
        <dbReference type="SAM" id="MobiDB-lite"/>
    </source>
</evidence>
<dbReference type="GO" id="GO:0005886">
    <property type="term" value="C:plasma membrane"/>
    <property type="evidence" value="ECO:0007669"/>
    <property type="project" value="TreeGrafter"/>
</dbReference>
<feature type="compositionally biased region" description="Polar residues" evidence="12">
    <location>
        <begin position="786"/>
        <end position="797"/>
    </location>
</feature>
<dbReference type="InterPro" id="IPR011989">
    <property type="entry name" value="ARM-like"/>
</dbReference>
<dbReference type="PANTHER" id="PTHR10372">
    <property type="entry name" value="PLAKOPHILLIN-RELATED"/>
    <property type="match status" value="1"/>
</dbReference>